<feature type="transmembrane region" description="Helical" evidence="7">
    <location>
        <begin position="139"/>
        <end position="163"/>
    </location>
</feature>
<feature type="transmembrane region" description="Helical" evidence="7">
    <location>
        <begin position="436"/>
        <end position="454"/>
    </location>
</feature>
<accession>A0A9N9U839</accession>
<dbReference type="PANTHER" id="PTHR43791:SF32">
    <property type="entry name" value="MAJOR FACILITATOR SUPERFAMILY (MFS) PROFILE DOMAIN-CONTAINING PROTEIN"/>
    <property type="match status" value="1"/>
</dbReference>
<evidence type="ECO:0000313" key="9">
    <source>
        <dbReference type="Proteomes" id="UP000754883"/>
    </source>
</evidence>
<feature type="transmembrane region" description="Helical" evidence="7">
    <location>
        <begin position="466"/>
        <end position="489"/>
    </location>
</feature>
<keyword evidence="4 7" id="KW-1133">Transmembrane helix</keyword>
<evidence type="ECO:0008006" key="10">
    <source>
        <dbReference type="Google" id="ProtNLM"/>
    </source>
</evidence>
<proteinExistence type="predicted"/>
<organism evidence="8 9">
    <name type="scientific">Clonostachys byssicola</name>
    <dbReference type="NCBI Taxonomy" id="160290"/>
    <lineage>
        <taxon>Eukaryota</taxon>
        <taxon>Fungi</taxon>
        <taxon>Dikarya</taxon>
        <taxon>Ascomycota</taxon>
        <taxon>Pezizomycotina</taxon>
        <taxon>Sordariomycetes</taxon>
        <taxon>Hypocreomycetidae</taxon>
        <taxon>Hypocreales</taxon>
        <taxon>Bionectriaceae</taxon>
        <taxon>Clonostachys</taxon>
    </lineage>
</organism>
<evidence type="ECO:0000256" key="3">
    <source>
        <dbReference type="ARBA" id="ARBA00022692"/>
    </source>
</evidence>
<feature type="transmembrane region" description="Helical" evidence="7">
    <location>
        <begin position="327"/>
        <end position="352"/>
    </location>
</feature>
<evidence type="ECO:0000256" key="5">
    <source>
        <dbReference type="ARBA" id="ARBA00023136"/>
    </source>
</evidence>
<feature type="transmembrane region" description="Helical" evidence="7">
    <location>
        <begin position="114"/>
        <end position="133"/>
    </location>
</feature>
<dbReference type="Proteomes" id="UP000754883">
    <property type="component" value="Unassembled WGS sequence"/>
</dbReference>
<dbReference type="EMBL" id="CABFNO020001379">
    <property type="protein sequence ID" value="CAG9983999.1"/>
    <property type="molecule type" value="Genomic_DNA"/>
</dbReference>
<evidence type="ECO:0000256" key="2">
    <source>
        <dbReference type="ARBA" id="ARBA00022448"/>
    </source>
</evidence>
<comment type="subcellular location">
    <subcellularLocation>
        <location evidence="1">Membrane</location>
        <topology evidence="1">Multi-pass membrane protein</topology>
    </subcellularLocation>
</comment>
<dbReference type="AlphaFoldDB" id="A0A9N9U839"/>
<dbReference type="SUPFAM" id="SSF103473">
    <property type="entry name" value="MFS general substrate transporter"/>
    <property type="match status" value="1"/>
</dbReference>
<dbReference type="InterPro" id="IPR036259">
    <property type="entry name" value="MFS_trans_sf"/>
</dbReference>
<dbReference type="GO" id="GO:0016020">
    <property type="term" value="C:membrane"/>
    <property type="evidence" value="ECO:0007669"/>
    <property type="project" value="UniProtKB-SubCell"/>
</dbReference>
<keyword evidence="5 7" id="KW-0472">Membrane</keyword>
<feature type="region of interest" description="Disordered" evidence="6">
    <location>
        <begin position="1"/>
        <end position="30"/>
    </location>
</feature>
<reference evidence="8" key="1">
    <citation type="submission" date="2021-10" db="EMBL/GenBank/DDBJ databases">
        <authorList>
            <person name="Piombo E."/>
        </authorList>
    </citation>
    <scope>NUCLEOTIDE SEQUENCE</scope>
</reference>
<dbReference type="InterPro" id="IPR011701">
    <property type="entry name" value="MFS"/>
</dbReference>
<keyword evidence="9" id="KW-1185">Reference proteome</keyword>
<evidence type="ECO:0000256" key="6">
    <source>
        <dbReference type="SAM" id="MobiDB-lite"/>
    </source>
</evidence>
<gene>
    <name evidence="8" type="ORF">CBYS24578_00008504</name>
</gene>
<feature type="transmembrane region" description="Helical" evidence="7">
    <location>
        <begin position="175"/>
        <end position="196"/>
    </location>
</feature>
<dbReference type="Pfam" id="PF07690">
    <property type="entry name" value="MFS_1"/>
    <property type="match status" value="1"/>
</dbReference>
<sequence>MAADKEIGEQQVARASSSGSDRKHEEEHDDLFWTEEEEATLLRRVDILLMPILILGFFALQLDRGNIGNALTDGFFKDVGITQNQFNTGQQLLSLGIIVLEIPSNMILYRVGPTLWIGGQIIAWGLVATFQAFQKGYTVYVITRLLLGLCEAGFIPACLFTMSRWYKRDEISKRFSWFFMGNLVASAMTGIIAFGILRMRGIAGLSGWQWLFILEGIFTVLIGVTFLLFFPDQVTNPKSLLGLCYFTEREAQILYHRVIRDDPSKKQVGTHITLEDFKSTFTNWRILPHIGFTIVGMAPPQVMGSYAPTLITSFGYSGLQSNAMVSIGYWGLLFCNLLWGWAWYVLLIYLDFSVNKTANRVISSDRLGVRGPMVLLGFILGLGFNIGNKIVVTSTSAQTKFAILITSIVFSWPWHAVNGSWLSLNARTPGERSITMALHIMAANCSGIVGKALFREDDAPHYPRGFSIIVALSAIGVFLSALANLQYYFGNDRVLKRKGLRYTY</sequence>
<feature type="transmembrane region" description="Helical" evidence="7">
    <location>
        <begin position="403"/>
        <end position="424"/>
    </location>
</feature>
<dbReference type="OrthoDB" id="2985014at2759"/>
<evidence type="ECO:0000256" key="4">
    <source>
        <dbReference type="ARBA" id="ARBA00022989"/>
    </source>
</evidence>
<comment type="caution">
    <text evidence="8">The sequence shown here is derived from an EMBL/GenBank/DDBJ whole genome shotgun (WGS) entry which is preliminary data.</text>
</comment>
<evidence type="ECO:0000256" key="1">
    <source>
        <dbReference type="ARBA" id="ARBA00004141"/>
    </source>
</evidence>
<evidence type="ECO:0000256" key="7">
    <source>
        <dbReference type="SAM" id="Phobius"/>
    </source>
</evidence>
<name>A0A9N9U839_9HYPO</name>
<evidence type="ECO:0000313" key="8">
    <source>
        <dbReference type="EMBL" id="CAG9983999.1"/>
    </source>
</evidence>
<feature type="transmembrane region" description="Helical" evidence="7">
    <location>
        <begin position="208"/>
        <end position="230"/>
    </location>
</feature>
<keyword evidence="2" id="KW-0813">Transport</keyword>
<feature type="transmembrane region" description="Helical" evidence="7">
    <location>
        <begin position="373"/>
        <end position="391"/>
    </location>
</feature>
<dbReference type="PANTHER" id="PTHR43791">
    <property type="entry name" value="PERMEASE-RELATED"/>
    <property type="match status" value="1"/>
</dbReference>
<dbReference type="Gene3D" id="1.20.1250.20">
    <property type="entry name" value="MFS general substrate transporter like domains"/>
    <property type="match status" value="1"/>
</dbReference>
<feature type="transmembrane region" description="Helical" evidence="7">
    <location>
        <begin position="286"/>
        <end position="307"/>
    </location>
</feature>
<keyword evidence="3 7" id="KW-0812">Transmembrane</keyword>
<protein>
    <recommendedName>
        <fullName evidence="10">Major facilitator superfamily (MFS) profile domain-containing protein</fullName>
    </recommendedName>
</protein>
<dbReference type="GO" id="GO:0022857">
    <property type="term" value="F:transmembrane transporter activity"/>
    <property type="evidence" value="ECO:0007669"/>
    <property type="project" value="InterPro"/>
</dbReference>